<comment type="subcellular location">
    <subcellularLocation>
        <location evidence="1">Membrane</location>
        <topology evidence="1">Single-pass membrane protein</topology>
    </subcellularLocation>
</comment>
<gene>
    <name evidence="8" type="ORF">HG543_32425</name>
</gene>
<dbReference type="PROSITE" id="PS50125">
    <property type="entry name" value="GUANYLATE_CYCLASE_2"/>
    <property type="match status" value="1"/>
</dbReference>
<feature type="region of interest" description="Disordered" evidence="5">
    <location>
        <begin position="1"/>
        <end position="26"/>
    </location>
</feature>
<dbReference type="GO" id="GO:0005737">
    <property type="term" value="C:cytoplasm"/>
    <property type="evidence" value="ECO:0007669"/>
    <property type="project" value="TreeGrafter"/>
</dbReference>
<evidence type="ECO:0000259" key="6">
    <source>
        <dbReference type="PROSITE" id="PS50011"/>
    </source>
</evidence>
<dbReference type="PROSITE" id="PS00108">
    <property type="entry name" value="PROTEIN_KINASE_ST"/>
    <property type="match status" value="1"/>
</dbReference>
<dbReference type="CDD" id="cd14014">
    <property type="entry name" value="STKc_PknB_like"/>
    <property type="match status" value="1"/>
</dbReference>
<keyword evidence="2 4" id="KW-0547">Nucleotide-binding</keyword>
<dbReference type="SUPFAM" id="SSF52540">
    <property type="entry name" value="P-loop containing nucleoside triphosphate hydrolases"/>
    <property type="match status" value="1"/>
</dbReference>
<evidence type="ECO:0000259" key="7">
    <source>
        <dbReference type="PROSITE" id="PS50125"/>
    </source>
</evidence>
<dbReference type="GO" id="GO:0004672">
    <property type="term" value="F:protein kinase activity"/>
    <property type="evidence" value="ECO:0007669"/>
    <property type="project" value="InterPro"/>
</dbReference>
<dbReference type="SUPFAM" id="SSF55073">
    <property type="entry name" value="Nucleotide cyclase"/>
    <property type="match status" value="1"/>
</dbReference>
<dbReference type="SMART" id="SM00028">
    <property type="entry name" value="TPR"/>
    <property type="match status" value="6"/>
</dbReference>
<keyword evidence="8" id="KW-0418">Kinase</keyword>
<dbReference type="InterPro" id="IPR011990">
    <property type="entry name" value="TPR-like_helical_dom_sf"/>
</dbReference>
<evidence type="ECO:0000313" key="9">
    <source>
        <dbReference type="Proteomes" id="UP000518300"/>
    </source>
</evidence>
<dbReference type="SMART" id="SM00220">
    <property type="entry name" value="S_TKc"/>
    <property type="match status" value="1"/>
</dbReference>
<dbReference type="Gene3D" id="1.10.510.10">
    <property type="entry name" value="Transferase(Phosphotransferase) domain 1"/>
    <property type="match status" value="1"/>
</dbReference>
<dbReference type="InterPro" id="IPR011009">
    <property type="entry name" value="Kinase-like_dom_sf"/>
</dbReference>
<dbReference type="InterPro" id="IPR000719">
    <property type="entry name" value="Prot_kinase_dom"/>
</dbReference>
<evidence type="ECO:0000256" key="2">
    <source>
        <dbReference type="ARBA" id="ARBA00022741"/>
    </source>
</evidence>
<dbReference type="EMBL" id="JABBJJ010000191">
    <property type="protein sequence ID" value="NMO19547.1"/>
    <property type="molecule type" value="Genomic_DNA"/>
</dbReference>
<evidence type="ECO:0000256" key="5">
    <source>
        <dbReference type="SAM" id="MobiDB-lite"/>
    </source>
</evidence>
<dbReference type="SUPFAM" id="SSF56112">
    <property type="entry name" value="Protein kinase-like (PK-like)"/>
    <property type="match status" value="1"/>
</dbReference>
<feature type="domain" description="Guanylate cyclase" evidence="7">
    <location>
        <begin position="351"/>
        <end position="476"/>
    </location>
</feature>
<dbReference type="InterPro" id="IPR008271">
    <property type="entry name" value="Ser/Thr_kinase_AS"/>
</dbReference>
<organism evidence="8 9">
    <name type="scientific">Pyxidicoccus fallax</name>
    <dbReference type="NCBI Taxonomy" id="394095"/>
    <lineage>
        <taxon>Bacteria</taxon>
        <taxon>Pseudomonadati</taxon>
        <taxon>Myxococcota</taxon>
        <taxon>Myxococcia</taxon>
        <taxon>Myxococcales</taxon>
        <taxon>Cystobacterineae</taxon>
        <taxon>Myxococcaceae</taxon>
        <taxon>Pyxidicoccus</taxon>
    </lineage>
</organism>
<evidence type="ECO:0000256" key="1">
    <source>
        <dbReference type="ARBA" id="ARBA00004167"/>
    </source>
</evidence>
<dbReference type="Pfam" id="PF13191">
    <property type="entry name" value="AAA_16"/>
    <property type="match status" value="1"/>
</dbReference>
<dbReference type="InterPro" id="IPR001054">
    <property type="entry name" value="A/G_cyclase"/>
</dbReference>
<feature type="compositionally biased region" description="Basic and acidic residues" evidence="5">
    <location>
        <begin position="10"/>
        <end position="22"/>
    </location>
</feature>
<dbReference type="Gene3D" id="3.30.200.20">
    <property type="entry name" value="Phosphorylase Kinase, domain 1"/>
    <property type="match status" value="1"/>
</dbReference>
<accession>A0A848LNV3</accession>
<dbReference type="InterPro" id="IPR027417">
    <property type="entry name" value="P-loop_NTPase"/>
</dbReference>
<dbReference type="InterPro" id="IPR029787">
    <property type="entry name" value="Nucleotide_cyclase"/>
</dbReference>
<dbReference type="InterPro" id="IPR017441">
    <property type="entry name" value="Protein_kinase_ATP_BS"/>
</dbReference>
<name>A0A848LNV3_9BACT</name>
<dbReference type="GO" id="GO:0005524">
    <property type="term" value="F:ATP binding"/>
    <property type="evidence" value="ECO:0007669"/>
    <property type="project" value="UniProtKB-UniRule"/>
</dbReference>
<protein>
    <submittedName>
        <fullName evidence="8">Protein kinase</fullName>
    </submittedName>
</protein>
<dbReference type="PANTHER" id="PTHR16305:SF28">
    <property type="entry name" value="GUANYLATE CYCLASE DOMAIN-CONTAINING PROTEIN"/>
    <property type="match status" value="1"/>
</dbReference>
<evidence type="ECO:0000313" key="8">
    <source>
        <dbReference type="EMBL" id="NMO19547.1"/>
    </source>
</evidence>
<dbReference type="PROSITE" id="PS50011">
    <property type="entry name" value="PROTEIN_KINASE_DOM"/>
    <property type="match status" value="1"/>
</dbReference>
<dbReference type="PANTHER" id="PTHR16305">
    <property type="entry name" value="TESTICULAR SOLUBLE ADENYLYL CYCLASE"/>
    <property type="match status" value="1"/>
</dbReference>
<dbReference type="Gene3D" id="1.25.40.10">
    <property type="entry name" value="Tetratricopeptide repeat domain"/>
    <property type="match status" value="1"/>
</dbReference>
<evidence type="ECO:0000256" key="3">
    <source>
        <dbReference type="ARBA" id="ARBA00022840"/>
    </source>
</evidence>
<reference evidence="8 9" key="1">
    <citation type="submission" date="2020-04" db="EMBL/GenBank/DDBJ databases">
        <title>Draft genome of Pyxidicoccus fallax type strain.</title>
        <authorList>
            <person name="Whitworth D.E."/>
        </authorList>
    </citation>
    <scope>NUCLEOTIDE SEQUENCE [LARGE SCALE GENOMIC DNA]</scope>
    <source>
        <strain evidence="8 9">DSM 14698</strain>
    </source>
</reference>
<keyword evidence="8" id="KW-0808">Transferase</keyword>
<dbReference type="InterPro" id="IPR041664">
    <property type="entry name" value="AAA_16"/>
</dbReference>
<dbReference type="CDD" id="cd07302">
    <property type="entry name" value="CHD"/>
    <property type="match status" value="1"/>
</dbReference>
<dbReference type="RefSeq" id="WP_169348792.1">
    <property type="nucleotide sequence ID" value="NZ_JABBJJ010000191.1"/>
</dbReference>
<keyword evidence="9" id="KW-1185">Reference proteome</keyword>
<dbReference type="GO" id="GO:0004016">
    <property type="term" value="F:adenylate cyclase activity"/>
    <property type="evidence" value="ECO:0007669"/>
    <property type="project" value="TreeGrafter"/>
</dbReference>
<dbReference type="GO" id="GO:0009190">
    <property type="term" value="P:cyclic nucleotide biosynthetic process"/>
    <property type="evidence" value="ECO:0007669"/>
    <property type="project" value="InterPro"/>
</dbReference>
<feature type="domain" description="Protein kinase" evidence="6">
    <location>
        <begin position="63"/>
        <end position="333"/>
    </location>
</feature>
<keyword evidence="3 4" id="KW-0067">ATP-binding</keyword>
<dbReference type="InterPro" id="IPR019734">
    <property type="entry name" value="TPR_rpt"/>
</dbReference>
<proteinExistence type="predicted"/>
<dbReference type="GO" id="GO:0035556">
    <property type="term" value="P:intracellular signal transduction"/>
    <property type="evidence" value="ECO:0007669"/>
    <property type="project" value="InterPro"/>
</dbReference>
<feature type="binding site" evidence="4">
    <location>
        <position position="92"/>
    </location>
    <ligand>
        <name>ATP</name>
        <dbReference type="ChEBI" id="CHEBI:30616"/>
    </ligand>
</feature>
<evidence type="ECO:0000256" key="4">
    <source>
        <dbReference type="PROSITE-ProRule" id="PRU10141"/>
    </source>
</evidence>
<dbReference type="Pfam" id="PF00069">
    <property type="entry name" value="Pkinase"/>
    <property type="match status" value="1"/>
</dbReference>
<dbReference type="Proteomes" id="UP000518300">
    <property type="component" value="Unassembled WGS sequence"/>
</dbReference>
<dbReference type="PROSITE" id="PS00107">
    <property type="entry name" value="PROTEIN_KINASE_ATP"/>
    <property type="match status" value="1"/>
</dbReference>
<sequence length="1355" mass="149751">MPEEWTEDDEGRRVPARARESASEAFDQDDFEDSFLYQVARASVPPRLPVPGMRLGDRDGRRYEVLEELGGGAMGQVFRAHDTELQRSVALKFLIPHEALAETPMIALLRQEGRAIAQLDHEHIVRIYNVDLWSSEPGEPPVPFLVMECLEGESLSALLRRGRPNPRRAMEILDAVAAGLAHAHEHHIVHRDLKPSNVFITQKGVVKILDFGLAWLAAASAPPDVTLSTAGTPPYMAPEQWRGEAQDARTDLWAAGILLYEMLTGEPPYQGSPAEIRARVTAPDPVPSVRECRPELPETVDRLLMLLLAKDPGERLGSAVELRERLRQVEEGLAPRRKVARSAAPQRRQVTLVACRLADVAGLSARLDPEDVGELEAAFHQTCTDIIQEHGGSVVLCMGDEVLGCFGSPVAREDDSERAVNAGLRLASAVAPALQESLLLPPGRELAVQVGIHTDTVVLDDTSIQGEAPRMATWLARQARPGAACLSESTLTLVRGAFQTHPLETLRFTGLSGVRDVRIHQVLRPRRAASRFDRSLVARPLTPLVGRRAELLRLLGWWEEARGGHGVCGLITGEAGMGKSRLLREVRERVAPYMAVRLRCQCWPQATTSAFAPIIDLLRHLLQLDTEGTPAQHRARLETRLGELGLGHQRTWVLSGLVGLTTDEGAPHLRYTPDRLKQETLEALTALLLRLAEDRPVLAELEDLHWADPSTLQLLGVLLEKLPRVRACLLLTARPDFRPPWATSATLHRLSLERLPAAIAGELVRKVAGQQALPSEVVARLVAKTDGVPLFAEELTRTVMEEPSTREAPAATLASAVPMSLRELLLTRLDRLPPSQKELAQLCAVVGRSFSYALLTSLSNRGDAALRKDLSGLVAEGLLQAEEAPEPRFCFRHALIQDAASDSLPRHLRRQYHRRVARVLAEQFPELSEAQPELLAWHYTESGQVEAAMRWWARAGELASRRSANVEALSHFRQALELLRMLPPSRERSGQELKLLMALGLPLVQVQGYHSPEGEQVYARIRELMHEVEEDLPRLEPPYWVVFAHAFARARWDEAHEVAERLVRLGRGHGQRELLALGYRMMATDFFTWGKVHAALEHLELALAFSDVGLEQHQVLAVKHWINPRVAALAYAAVVHAALGAKDRSREHARQALRLAMDIGHPNTTAFALLYAALGCQLRREPREALELCDRNIALSREHHFRLWLGWSTLIRAWALAMLGSAREGLSLMQAALGQWRRSGFEAGLPHDLGMLAEIHLLLGQSIEALEAVREALALAVSSGERSYEVVLRGLEAEALRGLGREAEAREAFNHTLRVAGAQGALGYDRLVREGRLGHPVVELPVPLATPVGGISPDA</sequence>
<dbReference type="Gene3D" id="3.30.70.1230">
    <property type="entry name" value="Nucleotide cyclase"/>
    <property type="match status" value="1"/>
</dbReference>
<dbReference type="SUPFAM" id="SSF48452">
    <property type="entry name" value="TPR-like"/>
    <property type="match status" value="2"/>
</dbReference>
<dbReference type="GO" id="GO:0016020">
    <property type="term" value="C:membrane"/>
    <property type="evidence" value="ECO:0007669"/>
    <property type="project" value="UniProtKB-SubCell"/>
</dbReference>
<comment type="caution">
    <text evidence="8">The sequence shown here is derived from an EMBL/GenBank/DDBJ whole genome shotgun (WGS) entry which is preliminary data.</text>
</comment>